<dbReference type="AlphaFoldDB" id="A0A8C5MAG6"/>
<dbReference type="PROSITE" id="PS00237">
    <property type="entry name" value="G_PROTEIN_RECEP_F1_1"/>
    <property type="match status" value="1"/>
</dbReference>
<feature type="transmembrane region" description="Helical" evidence="10">
    <location>
        <begin position="201"/>
        <end position="227"/>
    </location>
</feature>
<dbReference type="FunFam" id="1.20.1070.10:FF:000001">
    <property type="entry name" value="Olfactory receptor"/>
    <property type="match status" value="1"/>
</dbReference>
<dbReference type="GO" id="GO:0005886">
    <property type="term" value="C:plasma membrane"/>
    <property type="evidence" value="ECO:0007669"/>
    <property type="project" value="UniProtKB-SubCell"/>
</dbReference>
<evidence type="ECO:0000259" key="11">
    <source>
        <dbReference type="PROSITE" id="PS50262"/>
    </source>
</evidence>
<keyword evidence="8 9" id="KW-0807">Transducer</keyword>
<keyword evidence="4 9" id="KW-0812">Transmembrane</keyword>
<evidence type="ECO:0000256" key="8">
    <source>
        <dbReference type="ARBA" id="ARBA00023224"/>
    </source>
</evidence>
<evidence type="ECO:0000256" key="6">
    <source>
        <dbReference type="ARBA" id="ARBA00022989"/>
    </source>
</evidence>
<dbReference type="GO" id="GO:0004930">
    <property type="term" value="F:G protein-coupled receptor activity"/>
    <property type="evidence" value="ECO:0007669"/>
    <property type="project" value="UniProtKB-KW"/>
</dbReference>
<organism evidence="12 13">
    <name type="scientific">Leptobrachium leishanense</name>
    <name type="common">Leishan spiny toad</name>
    <dbReference type="NCBI Taxonomy" id="445787"/>
    <lineage>
        <taxon>Eukaryota</taxon>
        <taxon>Metazoa</taxon>
        <taxon>Chordata</taxon>
        <taxon>Craniata</taxon>
        <taxon>Vertebrata</taxon>
        <taxon>Euteleostomi</taxon>
        <taxon>Amphibia</taxon>
        <taxon>Batrachia</taxon>
        <taxon>Anura</taxon>
        <taxon>Pelobatoidea</taxon>
        <taxon>Megophryidae</taxon>
        <taxon>Leptobrachium</taxon>
    </lineage>
</organism>
<dbReference type="PRINTS" id="PR00245">
    <property type="entry name" value="OLFACTORYR"/>
</dbReference>
<feature type="transmembrane region" description="Helical" evidence="10">
    <location>
        <begin position="274"/>
        <end position="294"/>
    </location>
</feature>
<keyword evidence="6 10" id="KW-1133">Transmembrane helix</keyword>
<feature type="transmembrane region" description="Helical" evidence="10">
    <location>
        <begin position="64"/>
        <end position="85"/>
    </location>
</feature>
<keyword evidence="7 10" id="KW-0472">Membrane</keyword>
<evidence type="ECO:0000256" key="10">
    <source>
        <dbReference type="RuleBase" id="RU363047"/>
    </source>
</evidence>
<feature type="domain" description="G-protein coupled receptors family 1 profile" evidence="11">
    <location>
        <begin position="45"/>
        <end position="292"/>
    </location>
</feature>
<proteinExistence type="inferred from homology"/>
<comment type="similarity">
    <text evidence="9">Belongs to the G-protein coupled receptor 1 family.</text>
</comment>
<evidence type="ECO:0000313" key="13">
    <source>
        <dbReference type="Proteomes" id="UP000694569"/>
    </source>
</evidence>
<dbReference type="GeneTree" id="ENSGT01150000286948"/>
<dbReference type="Proteomes" id="UP000694569">
    <property type="component" value="Unplaced"/>
</dbReference>
<comment type="subcellular location">
    <subcellularLocation>
        <location evidence="1 10">Cell membrane</location>
        <topology evidence="1 10">Multi-pass membrane protein</topology>
    </subcellularLocation>
</comment>
<feature type="transmembrane region" description="Helical" evidence="10">
    <location>
        <begin position="105"/>
        <end position="124"/>
    </location>
</feature>
<protein>
    <recommendedName>
        <fullName evidence="10">Olfactory receptor</fullName>
    </recommendedName>
</protein>
<evidence type="ECO:0000256" key="4">
    <source>
        <dbReference type="ARBA" id="ARBA00022692"/>
    </source>
</evidence>
<feature type="transmembrane region" description="Helical" evidence="10">
    <location>
        <begin position="239"/>
        <end position="262"/>
    </location>
</feature>
<accession>A0A8C5MAG6</accession>
<evidence type="ECO:0000256" key="3">
    <source>
        <dbReference type="ARBA" id="ARBA00022606"/>
    </source>
</evidence>
<dbReference type="InterPro" id="IPR000276">
    <property type="entry name" value="GPCR_Rhodpsn"/>
</dbReference>
<dbReference type="InterPro" id="IPR000725">
    <property type="entry name" value="Olfact_rcpt"/>
</dbReference>
<keyword evidence="3 10" id="KW-0716">Sensory transduction</keyword>
<keyword evidence="9" id="KW-0297">G-protein coupled receptor</keyword>
<keyword evidence="9" id="KW-0675">Receptor</keyword>
<dbReference type="CDD" id="cd15225">
    <property type="entry name" value="7tmA_OR10A-like"/>
    <property type="match status" value="1"/>
</dbReference>
<dbReference type="PROSITE" id="PS50262">
    <property type="entry name" value="G_PROTEIN_RECEP_F1_2"/>
    <property type="match status" value="1"/>
</dbReference>
<name>A0A8C5MAG6_9ANUR</name>
<dbReference type="PRINTS" id="PR00237">
    <property type="entry name" value="GPCRRHODOPSN"/>
</dbReference>
<dbReference type="Ensembl" id="ENSLLET00000009520.1">
    <property type="protein sequence ID" value="ENSLLEP00000009166.1"/>
    <property type="gene ID" value="ENSLLEG00000005825.1"/>
</dbReference>
<feature type="transmembrane region" description="Helical" evidence="10">
    <location>
        <begin position="145"/>
        <end position="168"/>
    </location>
</feature>
<evidence type="ECO:0000256" key="9">
    <source>
        <dbReference type="RuleBase" id="RU000688"/>
    </source>
</evidence>
<evidence type="ECO:0000256" key="2">
    <source>
        <dbReference type="ARBA" id="ARBA00022475"/>
    </source>
</evidence>
<dbReference type="OrthoDB" id="6147321at2759"/>
<dbReference type="GO" id="GO:0004984">
    <property type="term" value="F:olfactory receptor activity"/>
    <property type="evidence" value="ECO:0007669"/>
    <property type="project" value="InterPro"/>
</dbReference>
<keyword evidence="5 10" id="KW-0552">Olfaction</keyword>
<dbReference type="Gene3D" id="1.20.1070.10">
    <property type="entry name" value="Rhodopsin 7-helix transmembrane proteins"/>
    <property type="match status" value="1"/>
</dbReference>
<reference evidence="12" key="1">
    <citation type="submission" date="2025-08" db="UniProtKB">
        <authorList>
            <consortium name="Ensembl"/>
        </authorList>
    </citation>
    <scope>IDENTIFICATION</scope>
</reference>
<reference evidence="12" key="2">
    <citation type="submission" date="2025-09" db="UniProtKB">
        <authorList>
            <consortium name="Ensembl"/>
        </authorList>
    </citation>
    <scope>IDENTIFICATION</scope>
</reference>
<dbReference type="Pfam" id="PF13853">
    <property type="entry name" value="7tm_4"/>
    <property type="match status" value="1"/>
</dbReference>
<evidence type="ECO:0000256" key="7">
    <source>
        <dbReference type="ARBA" id="ARBA00023136"/>
    </source>
</evidence>
<evidence type="ECO:0000313" key="12">
    <source>
        <dbReference type="Ensembl" id="ENSLLEP00000009166.1"/>
    </source>
</evidence>
<dbReference type="PANTHER" id="PTHR26453">
    <property type="entry name" value="OLFACTORY RECEPTOR"/>
    <property type="match status" value="1"/>
</dbReference>
<evidence type="ECO:0000256" key="5">
    <source>
        <dbReference type="ARBA" id="ARBA00022725"/>
    </source>
</evidence>
<sequence>HSSPCILGNGSSVTKFILLGLSSNPKIKILLFQVFLAMYIVTMTGNFLLIAAVKTDSRLHSSMYLFLSNLSFMDTCYSSVIIPRMLIDFLSSLKSISLRGCLVQVYFYLFLGETECLLLAFMSYDRYVAICNPLRYHVVMSIQSCARLIAVAWVAGCLLSLIDVYYVYKLTFCGSNIIDHFFCESKALIQLACSNVFELNIVILASVAFILLFPVCMIAFSYVNIILTIVKIGAKSSKPFSTCVSHLIVVILFYGSAIYTYTRPKDSVKDSANKVVSVFYTLVTPMLNPLIYSLRNKDVQQALRKLCRFGKYKLHMIW</sequence>
<dbReference type="InterPro" id="IPR017452">
    <property type="entry name" value="GPCR_Rhodpsn_7TM"/>
</dbReference>
<feature type="transmembrane region" description="Helical" evidence="10">
    <location>
        <begin position="29"/>
        <end position="52"/>
    </location>
</feature>
<keyword evidence="13" id="KW-1185">Reference proteome</keyword>
<keyword evidence="2 10" id="KW-1003">Cell membrane</keyword>
<evidence type="ECO:0000256" key="1">
    <source>
        <dbReference type="ARBA" id="ARBA00004651"/>
    </source>
</evidence>
<dbReference type="SUPFAM" id="SSF81321">
    <property type="entry name" value="Family A G protein-coupled receptor-like"/>
    <property type="match status" value="1"/>
</dbReference>